<feature type="transmembrane region" description="Helical" evidence="1">
    <location>
        <begin position="21"/>
        <end position="39"/>
    </location>
</feature>
<organism evidence="2 3">
    <name type="scientific">Massilia antarctica</name>
    <dbReference type="NCBI Taxonomy" id="2765360"/>
    <lineage>
        <taxon>Bacteria</taxon>
        <taxon>Pseudomonadati</taxon>
        <taxon>Pseudomonadota</taxon>
        <taxon>Betaproteobacteria</taxon>
        <taxon>Burkholderiales</taxon>
        <taxon>Oxalobacteraceae</taxon>
        <taxon>Telluria group</taxon>
        <taxon>Massilia</taxon>
    </lineage>
</organism>
<accession>A0AA48WGK1</accession>
<evidence type="ECO:0000313" key="3">
    <source>
        <dbReference type="Proteomes" id="UP000662888"/>
    </source>
</evidence>
<evidence type="ECO:0000313" key="2">
    <source>
        <dbReference type="EMBL" id="QPI51232.1"/>
    </source>
</evidence>
<proteinExistence type="predicted"/>
<reference evidence="2 3" key="1">
    <citation type="submission" date="2020-11" db="EMBL/GenBank/DDBJ databases">
        <authorList>
            <person name="Sun Q."/>
        </authorList>
    </citation>
    <scope>NUCLEOTIDE SEQUENCE [LARGE SCALE GENOMIC DNA]</scope>
    <source>
        <strain evidence="2 3">P8398</strain>
    </source>
</reference>
<dbReference type="EMBL" id="CP065053">
    <property type="protein sequence ID" value="QPI51232.1"/>
    <property type="molecule type" value="Genomic_DNA"/>
</dbReference>
<keyword evidence="1" id="KW-0812">Transmembrane</keyword>
<name>A0AA48WGK1_9BURK</name>
<evidence type="ECO:0008006" key="4">
    <source>
        <dbReference type="Google" id="ProtNLM"/>
    </source>
</evidence>
<evidence type="ECO:0000256" key="1">
    <source>
        <dbReference type="SAM" id="Phobius"/>
    </source>
</evidence>
<protein>
    <recommendedName>
        <fullName evidence="4">PH domain-containing protein</fullName>
    </recommendedName>
</protein>
<dbReference type="Proteomes" id="UP000662888">
    <property type="component" value="Chromosome"/>
</dbReference>
<gene>
    <name evidence="2" type="ORF">IV454_06820</name>
</gene>
<keyword evidence="3" id="KW-1185">Reference proteome</keyword>
<dbReference type="RefSeq" id="WP_206090850.1">
    <property type="nucleotide sequence ID" value="NZ_CP065053.1"/>
</dbReference>
<sequence>MEEEIEVRNPNGVNVIGVKSWFAYVGVGGLALVLFGILLPLAFGIGTIAAIVVFVCSALFVGYRIMMLRSVQLYYDDAGVWMYSGVLPWQKGAGGVKWRDIDSAGFTQGFLSWTTRSYTVRIGHRFTKDSEIILTNIAHGDKTAIQINTIHQEMLRSGRAS</sequence>
<keyword evidence="1" id="KW-1133">Transmembrane helix</keyword>
<feature type="transmembrane region" description="Helical" evidence="1">
    <location>
        <begin position="45"/>
        <end position="63"/>
    </location>
</feature>
<keyword evidence="1" id="KW-0472">Membrane</keyword>